<dbReference type="Proteomes" id="UP000823201">
    <property type="component" value="Unassembled WGS sequence"/>
</dbReference>
<dbReference type="RefSeq" id="WP_205006712.1">
    <property type="nucleotide sequence ID" value="NZ_CBCRXA010000022.1"/>
</dbReference>
<dbReference type="EMBL" id="JAFBEV010000012">
    <property type="protein sequence ID" value="MBM7658143.1"/>
    <property type="molecule type" value="Genomic_DNA"/>
</dbReference>
<gene>
    <name evidence="1" type="ORF">JOC27_001596</name>
</gene>
<protein>
    <submittedName>
        <fullName evidence="1">Uncharacterized protein</fullName>
    </submittedName>
</protein>
<sequence length="120" mass="13578">MGKGGWRLAGKASARPVQLLQKNLMMLGFRKRKNVYGFGGKCVKVRWRLTGKASHQDPADTSLFEEMRGARGKRTTEAQLLKKDLAMPSFSEFCTMLLKTNDQPLIRVKIFTMIARISTE</sequence>
<proteinExistence type="predicted"/>
<organism evidence="1 2">
    <name type="scientific">Sporolactobacillus spathodeae</name>
    <dbReference type="NCBI Taxonomy" id="1465502"/>
    <lineage>
        <taxon>Bacteria</taxon>
        <taxon>Bacillati</taxon>
        <taxon>Bacillota</taxon>
        <taxon>Bacilli</taxon>
        <taxon>Bacillales</taxon>
        <taxon>Sporolactobacillaceae</taxon>
        <taxon>Sporolactobacillus</taxon>
    </lineage>
</organism>
<evidence type="ECO:0000313" key="1">
    <source>
        <dbReference type="EMBL" id="MBM7658143.1"/>
    </source>
</evidence>
<keyword evidence="2" id="KW-1185">Reference proteome</keyword>
<comment type="caution">
    <text evidence="1">The sequence shown here is derived from an EMBL/GenBank/DDBJ whole genome shotgun (WGS) entry which is preliminary data.</text>
</comment>
<evidence type="ECO:0000313" key="2">
    <source>
        <dbReference type="Proteomes" id="UP000823201"/>
    </source>
</evidence>
<reference evidence="1 2" key="1">
    <citation type="submission" date="2021-01" db="EMBL/GenBank/DDBJ databases">
        <title>Genomic Encyclopedia of Type Strains, Phase IV (KMG-IV): sequencing the most valuable type-strain genomes for metagenomic binning, comparative biology and taxonomic classification.</title>
        <authorList>
            <person name="Goeker M."/>
        </authorList>
    </citation>
    <scope>NUCLEOTIDE SEQUENCE [LARGE SCALE GENOMIC DNA]</scope>
    <source>
        <strain evidence="1 2">DSM 100968</strain>
    </source>
</reference>
<accession>A0ABS2Q8N1</accession>
<name>A0ABS2Q8N1_9BACL</name>